<dbReference type="Pfam" id="PF13344">
    <property type="entry name" value="Hydrolase_6"/>
    <property type="match status" value="1"/>
</dbReference>
<organism evidence="1 2">
    <name type="scientific">Lasiosphaeris hirsuta</name>
    <dbReference type="NCBI Taxonomy" id="260670"/>
    <lineage>
        <taxon>Eukaryota</taxon>
        <taxon>Fungi</taxon>
        <taxon>Dikarya</taxon>
        <taxon>Ascomycota</taxon>
        <taxon>Pezizomycotina</taxon>
        <taxon>Sordariomycetes</taxon>
        <taxon>Sordariomycetidae</taxon>
        <taxon>Sordariales</taxon>
        <taxon>Lasiosphaeriaceae</taxon>
        <taxon>Lasiosphaeris</taxon>
    </lineage>
</organism>
<dbReference type="SUPFAM" id="SSF56784">
    <property type="entry name" value="HAD-like"/>
    <property type="match status" value="1"/>
</dbReference>
<reference evidence="1" key="1">
    <citation type="submission" date="2023-06" db="EMBL/GenBank/DDBJ databases">
        <title>Genome-scale phylogeny and comparative genomics of the fungal order Sordariales.</title>
        <authorList>
            <consortium name="Lawrence Berkeley National Laboratory"/>
            <person name="Hensen N."/>
            <person name="Bonometti L."/>
            <person name="Westerberg I."/>
            <person name="Brannstrom I.O."/>
            <person name="Guillou S."/>
            <person name="Cros-Aarteil S."/>
            <person name="Calhoun S."/>
            <person name="Haridas S."/>
            <person name="Kuo A."/>
            <person name="Mondo S."/>
            <person name="Pangilinan J."/>
            <person name="Riley R."/>
            <person name="Labutti K."/>
            <person name="Andreopoulos B."/>
            <person name="Lipzen A."/>
            <person name="Chen C."/>
            <person name="Yanf M."/>
            <person name="Daum C."/>
            <person name="Ng V."/>
            <person name="Clum A."/>
            <person name="Steindorff A."/>
            <person name="Ohm R."/>
            <person name="Martin F."/>
            <person name="Silar P."/>
            <person name="Natvig D."/>
            <person name="Lalanne C."/>
            <person name="Gautier V."/>
            <person name="Ament-Velasquez S.L."/>
            <person name="Kruys A."/>
            <person name="Hutchinson M.I."/>
            <person name="Powell A.J."/>
            <person name="Barry K."/>
            <person name="Miller A.N."/>
            <person name="Grigoriev I.V."/>
            <person name="Debuchy R."/>
            <person name="Gladieux P."/>
            <person name="Thoren M.H."/>
            <person name="Johannesson H."/>
        </authorList>
    </citation>
    <scope>NUCLEOTIDE SEQUENCE</scope>
    <source>
        <strain evidence="1">SMH4607-1</strain>
    </source>
</reference>
<dbReference type="InterPro" id="IPR006357">
    <property type="entry name" value="HAD-SF_hydro_IIA"/>
</dbReference>
<accession>A0AA40B941</accession>
<keyword evidence="2" id="KW-1185">Reference proteome</keyword>
<proteinExistence type="predicted"/>
<dbReference type="FunFam" id="3.40.50.1000:FF:000069">
    <property type="entry name" value="HAD-superfamily subfamily IIA hydrolase"/>
    <property type="match status" value="1"/>
</dbReference>
<dbReference type="GO" id="GO:0005739">
    <property type="term" value="C:mitochondrion"/>
    <property type="evidence" value="ECO:0007669"/>
    <property type="project" value="TreeGrafter"/>
</dbReference>
<dbReference type="GO" id="GO:0046474">
    <property type="term" value="P:glycerophospholipid biosynthetic process"/>
    <property type="evidence" value="ECO:0007669"/>
    <property type="project" value="TreeGrafter"/>
</dbReference>
<evidence type="ECO:0000313" key="2">
    <source>
        <dbReference type="Proteomes" id="UP001172102"/>
    </source>
</evidence>
<dbReference type="PANTHER" id="PTHR14269">
    <property type="entry name" value="CDP-DIACYLGLYCEROL--GLYCEROL-3-PHOSPHATE 3-PHOSPHATIDYLTRANSFERASE-RELATED"/>
    <property type="match status" value="1"/>
</dbReference>
<gene>
    <name evidence="1" type="ORF">B0H67DRAFT_475374</name>
</gene>
<dbReference type="InterPro" id="IPR006353">
    <property type="entry name" value="HAD-SF_hydro_IIA_CECR5"/>
</dbReference>
<dbReference type="AlphaFoldDB" id="A0AA40B941"/>
<dbReference type="Proteomes" id="UP001172102">
    <property type="component" value="Unassembled WGS sequence"/>
</dbReference>
<dbReference type="InterPro" id="IPR050324">
    <property type="entry name" value="CDP-alcohol_PTase-I"/>
</dbReference>
<dbReference type="PANTHER" id="PTHR14269:SF57">
    <property type="entry name" value="SUPERFAMILY HYDROLASE, PUTATIVE (AFU_ORTHOLOGUE AFUA_2G02580)-RELATED"/>
    <property type="match status" value="1"/>
</dbReference>
<dbReference type="InterPro" id="IPR023214">
    <property type="entry name" value="HAD_sf"/>
</dbReference>
<dbReference type="Gene3D" id="3.40.50.1000">
    <property type="entry name" value="HAD superfamily/HAD-like"/>
    <property type="match status" value="2"/>
</dbReference>
<evidence type="ECO:0000313" key="1">
    <source>
        <dbReference type="EMBL" id="KAK0729943.1"/>
    </source>
</evidence>
<dbReference type="InterPro" id="IPR036412">
    <property type="entry name" value="HAD-like_sf"/>
</dbReference>
<dbReference type="NCBIfam" id="TIGR01456">
    <property type="entry name" value="CECR5"/>
    <property type="match status" value="1"/>
</dbReference>
<comment type="caution">
    <text evidence="1">The sequence shown here is derived from an EMBL/GenBank/DDBJ whole genome shotgun (WGS) entry which is preliminary data.</text>
</comment>
<name>A0AA40B941_9PEZI</name>
<sequence length="427" mass="46745">MRGVCAFSSARAAASLPSASIGSVRVTCGVAAKSAHLQPGQQQRFSSSWRRDEPAPPFAFAFDIDGVLLHVAKPIPGATETLRFLNESNIPFILLTNGGGKREADRVQDLSEKLGVYLTTDNFVQSHTPFKQLVDGPESLRNKTILVTGSDYEKCRAIAKSYGFQNVVTPADILAAHPSIFPFRPVTDILATAQPLPKPLFNTTSTTRLEEALKIDAMFVFDDPRDWAADVQLITDLLLSRNGYLGTYSALNGNETLPSCGWQQDGQPPLYFSNGDLLWSATYHLPRFGQGAFQATVAGVWHRVTGGHELQRRVIGKPQAETYEYAERVLGVHRHDILRSKGFHEPGTLKAVYMVGDNPESDIAGANGHVSENGTQWTSVLVKTGVWSEERGGEKALQGRLKPKVIVADVKEAVKWALVQEGWKGTY</sequence>
<protein>
    <submittedName>
        <fullName evidence="1">HAD-like domain-containing protein</fullName>
    </submittedName>
</protein>
<dbReference type="EMBL" id="JAUKUA010000001">
    <property type="protein sequence ID" value="KAK0729943.1"/>
    <property type="molecule type" value="Genomic_DNA"/>
</dbReference>
<dbReference type="Pfam" id="PF13242">
    <property type="entry name" value="Hydrolase_like"/>
    <property type="match status" value="1"/>
</dbReference>
<dbReference type="NCBIfam" id="TIGR01460">
    <property type="entry name" value="HAD-SF-IIA"/>
    <property type="match status" value="1"/>
</dbReference>